<dbReference type="InterPro" id="IPR020084">
    <property type="entry name" value="NUDIX_hydrolase_CS"/>
</dbReference>
<evidence type="ECO:0000256" key="1">
    <source>
        <dbReference type="ARBA" id="ARBA00001946"/>
    </source>
</evidence>
<sequence>MAERPCFSGVLDGSAHDGLWQWAQRQYGLKGSWQTLWLNGLPLGRLNPQWGAQLKKDWPGAVGEDSDGLHLAGESWAALGLSLQSTACGWREAGVLRGWRGEYFDVCDEAGQPLFALERAAFRPFGLLSRAIHLNGLTCRGGWRFWIGRRSADKAVDPNKLDNIVGGGVASGETALEAALRESEEEAGLGAVLPDRLRRQSCLHSLRPVSRGLHNEILHIFDVVLPPDFAPKNQDGEVAGFVLMDIPELVEAMLAGEMMDDAQLVTLDAFRRYGLLKPQHPLSQWLESLRRHPQEAV</sequence>
<protein>
    <submittedName>
        <fullName evidence="4">NUDIX domain-containing protein</fullName>
    </submittedName>
</protein>
<feature type="domain" description="Nudix hydrolase" evidence="3">
    <location>
        <begin position="124"/>
        <end position="267"/>
    </location>
</feature>
<comment type="cofactor">
    <cofactor evidence="1">
        <name>Mg(2+)</name>
        <dbReference type="ChEBI" id="CHEBI:18420"/>
    </cofactor>
</comment>
<dbReference type="PROSITE" id="PS00893">
    <property type="entry name" value="NUDIX_BOX"/>
    <property type="match status" value="1"/>
</dbReference>
<gene>
    <name evidence="4" type="ORF">ACI43T_01555</name>
</gene>
<dbReference type="CDD" id="cd03676">
    <property type="entry name" value="NUDIX_Tnr3_like"/>
    <property type="match status" value="1"/>
</dbReference>
<proteinExistence type="predicted"/>
<dbReference type="Pfam" id="PF00293">
    <property type="entry name" value="NUDIX"/>
    <property type="match status" value="1"/>
</dbReference>
<dbReference type="Gene3D" id="3.90.79.10">
    <property type="entry name" value="Nucleoside Triphosphate Pyrophosphohydrolase"/>
    <property type="match status" value="1"/>
</dbReference>
<accession>A0ABW8Q0W2</accession>
<evidence type="ECO:0000256" key="2">
    <source>
        <dbReference type="ARBA" id="ARBA00022801"/>
    </source>
</evidence>
<dbReference type="InterPro" id="IPR000086">
    <property type="entry name" value="NUDIX_hydrolase_dom"/>
</dbReference>
<keyword evidence="5" id="KW-1185">Reference proteome</keyword>
<organism evidence="4 5">
    <name type="scientific">Neisseria oralis</name>
    <dbReference type="NCBI Taxonomy" id="1107316"/>
    <lineage>
        <taxon>Bacteria</taxon>
        <taxon>Pseudomonadati</taxon>
        <taxon>Pseudomonadota</taxon>
        <taxon>Betaproteobacteria</taxon>
        <taxon>Neisseriales</taxon>
        <taxon>Neisseriaceae</taxon>
        <taxon>Neisseria</taxon>
    </lineage>
</organism>
<name>A0ABW8Q0W2_9NEIS</name>
<evidence type="ECO:0000313" key="5">
    <source>
        <dbReference type="Proteomes" id="UP001621964"/>
    </source>
</evidence>
<dbReference type="SUPFAM" id="SSF55811">
    <property type="entry name" value="Nudix"/>
    <property type="match status" value="1"/>
</dbReference>
<evidence type="ECO:0000313" key="4">
    <source>
        <dbReference type="EMBL" id="MFK7641188.1"/>
    </source>
</evidence>
<keyword evidence="2" id="KW-0378">Hydrolase</keyword>
<reference evidence="4 5" key="1">
    <citation type="submission" date="2024-11" db="EMBL/GenBank/DDBJ databases">
        <authorList>
            <person name="Mikucki A.G."/>
            <person name="Kahler C.M."/>
        </authorList>
    </citation>
    <scope>NUCLEOTIDE SEQUENCE [LARGE SCALE GENOMIC DNA]</scope>
    <source>
        <strain evidence="4 5">EXNM717</strain>
    </source>
</reference>
<dbReference type="Proteomes" id="UP001621964">
    <property type="component" value="Unassembled WGS sequence"/>
</dbReference>
<dbReference type="EMBL" id="JBJGEB010000001">
    <property type="protein sequence ID" value="MFK7641188.1"/>
    <property type="molecule type" value="Genomic_DNA"/>
</dbReference>
<dbReference type="InterPro" id="IPR015797">
    <property type="entry name" value="NUDIX_hydrolase-like_dom_sf"/>
</dbReference>
<comment type="caution">
    <text evidence="4">The sequence shown here is derived from an EMBL/GenBank/DDBJ whole genome shotgun (WGS) entry which is preliminary data.</text>
</comment>
<dbReference type="PROSITE" id="PS51462">
    <property type="entry name" value="NUDIX"/>
    <property type="match status" value="1"/>
</dbReference>
<dbReference type="RefSeq" id="WP_405385342.1">
    <property type="nucleotide sequence ID" value="NZ_JBJGEB010000001.1"/>
</dbReference>
<evidence type="ECO:0000259" key="3">
    <source>
        <dbReference type="PROSITE" id="PS51462"/>
    </source>
</evidence>